<dbReference type="InterPro" id="IPR020846">
    <property type="entry name" value="MFS_dom"/>
</dbReference>
<protein>
    <submittedName>
        <fullName evidence="9">MFS transporter</fullName>
    </submittedName>
</protein>
<feature type="transmembrane region" description="Helical" evidence="7">
    <location>
        <begin position="233"/>
        <end position="254"/>
    </location>
</feature>
<dbReference type="Pfam" id="PF07690">
    <property type="entry name" value="MFS_1"/>
    <property type="match status" value="1"/>
</dbReference>
<evidence type="ECO:0000313" key="10">
    <source>
        <dbReference type="Proteomes" id="UP000635726"/>
    </source>
</evidence>
<gene>
    <name evidence="9" type="ORF">GCM10008939_09840</name>
</gene>
<proteinExistence type="predicted"/>
<feature type="transmembrane region" description="Helical" evidence="7">
    <location>
        <begin position="174"/>
        <end position="194"/>
    </location>
</feature>
<feature type="transmembrane region" description="Helical" evidence="7">
    <location>
        <begin position="488"/>
        <end position="507"/>
    </location>
</feature>
<comment type="subcellular location">
    <subcellularLocation>
        <location evidence="1">Cell membrane</location>
        <topology evidence="1">Multi-pass membrane protein</topology>
    </subcellularLocation>
</comment>
<evidence type="ECO:0000256" key="2">
    <source>
        <dbReference type="ARBA" id="ARBA00022448"/>
    </source>
</evidence>
<feature type="transmembrane region" description="Helical" evidence="7">
    <location>
        <begin position="119"/>
        <end position="136"/>
    </location>
</feature>
<dbReference type="GO" id="GO:0022857">
    <property type="term" value="F:transmembrane transporter activity"/>
    <property type="evidence" value="ECO:0007669"/>
    <property type="project" value="InterPro"/>
</dbReference>
<dbReference type="RefSeq" id="WP_188961152.1">
    <property type="nucleotide sequence ID" value="NZ_BMOE01000002.1"/>
</dbReference>
<reference evidence="9" key="2">
    <citation type="submission" date="2020-09" db="EMBL/GenBank/DDBJ databases">
        <authorList>
            <person name="Sun Q."/>
            <person name="Ohkuma M."/>
        </authorList>
    </citation>
    <scope>NUCLEOTIDE SEQUENCE</scope>
    <source>
        <strain evidence="9">JCM 14371</strain>
    </source>
</reference>
<evidence type="ECO:0000256" key="4">
    <source>
        <dbReference type="ARBA" id="ARBA00022692"/>
    </source>
</evidence>
<evidence type="ECO:0000256" key="7">
    <source>
        <dbReference type="SAM" id="Phobius"/>
    </source>
</evidence>
<keyword evidence="10" id="KW-1185">Reference proteome</keyword>
<name>A0A917P9D7_9DEIO</name>
<feature type="transmembrane region" description="Helical" evidence="7">
    <location>
        <begin position="411"/>
        <end position="430"/>
    </location>
</feature>
<keyword evidence="3" id="KW-1003">Cell membrane</keyword>
<feature type="transmembrane region" description="Helical" evidence="7">
    <location>
        <begin position="206"/>
        <end position="227"/>
    </location>
</feature>
<feature type="transmembrane region" description="Helical" evidence="7">
    <location>
        <begin position="308"/>
        <end position="328"/>
    </location>
</feature>
<dbReference type="InterPro" id="IPR036259">
    <property type="entry name" value="MFS_trans_sf"/>
</dbReference>
<organism evidence="9 10">
    <name type="scientific">Deinococcus aquiradiocola</name>
    <dbReference type="NCBI Taxonomy" id="393059"/>
    <lineage>
        <taxon>Bacteria</taxon>
        <taxon>Thermotogati</taxon>
        <taxon>Deinococcota</taxon>
        <taxon>Deinococci</taxon>
        <taxon>Deinococcales</taxon>
        <taxon>Deinococcaceae</taxon>
        <taxon>Deinococcus</taxon>
    </lineage>
</organism>
<dbReference type="CDD" id="cd17321">
    <property type="entry name" value="MFS_MMR_MDR_like"/>
    <property type="match status" value="1"/>
</dbReference>
<dbReference type="NCBIfam" id="TIGR00711">
    <property type="entry name" value="efflux_EmrB"/>
    <property type="match status" value="1"/>
</dbReference>
<keyword evidence="2" id="KW-0813">Transport</keyword>
<dbReference type="Proteomes" id="UP000635726">
    <property type="component" value="Unassembled WGS sequence"/>
</dbReference>
<feature type="transmembrane region" description="Helical" evidence="7">
    <location>
        <begin position="89"/>
        <end position="113"/>
    </location>
</feature>
<keyword evidence="4 7" id="KW-0812">Transmembrane</keyword>
<dbReference type="InterPro" id="IPR004638">
    <property type="entry name" value="EmrB-like"/>
</dbReference>
<dbReference type="Gene3D" id="1.20.1250.20">
    <property type="entry name" value="MFS general substrate transporter like domains"/>
    <property type="match status" value="1"/>
</dbReference>
<keyword evidence="5 7" id="KW-1133">Transmembrane helix</keyword>
<feature type="transmembrane region" description="Helical" evidence="7">
    <location>
        <begin position="340"/>
        <end position="361"/>
    </location>
</feature>
<evidence type="ECO:0000256" key="6">
    <source>
        <dbReference type="ARBA" id="ARBA00023136"/>
    </source>
</evidence>
<feature type="transmembrane region" description="Helical" evidence="7">
    <location>
        <begin position="367"/>
        <end position="390"/>
    </location>
</feature>
<dbReference type="PROSITE" id="PS50850">
    <property type="entry name" value="MFS"/>
    <property type="match status" value="1"/>
</dbReference>
<evidence type="ECO:0000313" key="9">
    <source>
        <dbReference type="EMBL" id="GGJ67537.1"/>
    </source>
</evidence>
<dbReference type="AlphaFoldDB" id="A0A917P9D7"/>
<accession>A0A917P9D7</accession>
<dbReference type="InterPro" id="IPR011701">
    <property type="entry name" value="MFS"/>
</dbReference>
<dbReference type="EMBL" id="BMOE01000002">
    <property type="protein sequence ID" value="GGJ67537.1"/>
    <property type="molecule type" value="Genomic_DNA"/>
</dbReference>
<evidence type="ECO:0000256" key="1">
    <source>
        <dbReference type="ARBA" id="ARBA00004651"/>
    </source>
</evidence>
<feature type="transmembrane region" description="Helical" evidence="7">
    <location>
        <begin position="58"/>
        <end position="77"/>
    </location>
</feature>
<keyword evidence="6 7" id="KW-0472">Membrane</keyword>
<reference evidence="9" key="1">
    <citation type="journal article" date="2014" name="Int. J. Syst. Evol. Microbiol.">
        <title>Complete genome sequence of Corynebacterium casei LMG S-19264T (=DSM 44701T), isolated from a smear-ripened cheese.</title>
        <authorList>
            <consortium name="US DOE Joint Genome Institute (JGI-PGF)"/>
            <person name="Walter F."/>
            <person name="Albersmeier A."/>
            <person name="Kalinowski J."/>
            <person name="Ruckert C."/>
        </authorList>
    </citation>
    <scope>NUCLEOTIDE SEQUENCE</scope>
    <source>
        <strain evidence="9">JCM 14371</strain>
    </source>
</reference>
<feature type="transmembrane region" description="Helical" evidence="7">
    <location>
        <begin position="275"/>
        <end position="296"/>
    </location>
</feature>
<dbReference type="GO" id="GO:0005886">
    <property type="term" value="C:plasma membrane"/>
    <property type="evidence" value="ECO:0007669"/>
    <property type="project" value="UniProtKB-SubCell"/>
</dbReference>
<evidence type="ECO:0000259" key="8">
    <source>
        <dbReference type="PROSITE" id="PS50850"/>
    </source>
</evidence>
<evidence type="ECO:0000256" key="3">
    <source>
        <dbReference type="ARBA" id="ARBA00022475"/>
    </source>
</evidence>
<dbReference type="PANTHER" id="PTHR42718:SF42">
    <property type="entry name" value="EXPORT PROTEIN"/>
    <property type="match status" value="1"/>
</dbReference>
<feature type="domain" description="Major facilitator superfamily (MFS) profile" evidence="8">
    <location>
        <begin position="20"/>
        <end position="511"/>
    </location>
</feature>
<dbReference type="Gene3D" id="1.20.1720.10">
    <property type="entry name" value="Multidrug resistance protein D"/>
    <property type="match status" value="1"/>
</dbReference>
<comment type="caution">
    <text evidence="9">The sequence shown here is derived from an EMBL/GenBank/DDBJ whole genome shotgun (WGS) entry which is preliminary data.</text>
</comment>
<feature type="transmembrane region" description="Helical" evidence="7">
    <location>
        <begin position="148"/>
        <end position="168"/>
    </location>
</feature>
<dbReference type="PANTHER" id="PTHR42718">
    <property type="entry name" value="MAJOR FACILITATOR SUPERFAMILY MULTIDRUG TRANSPORTER MFSC"/>
    <property type="match status" value="1"/>
</dbReference>
<dbReference type="SUPFAM" id="SSF103473">
    <property type="entry name" value="MFS general substrate transporter"/>
    <property type="match status" value="1"/>
</dbReference>
<evidence type="ECO:0000256" key="5">
    <source>
        <dbReference type="ARBA" id="ARBA00022989"/>
    </source>
</evidence>
<sequence length="524" mass="52883">MPQDDPAPTAAPWTALQRWTVAATVLGSSMAFIDGSIVNVALNAVQAAFGSGVAGSQWVVNAYMLMLASLILTGGALGDAFGRRRVFGLGVLVFALASLLCGLAPTLGVLIAARVLQGAGGALLIPGSLAMIGSAFDDAGRGRAVGVWSAATSATNLLGPVLGGVLVGALSWRWAFLINVPLALLTLWCLRGVPDDRPQTAARPDVWGSVLVTLGLGSVTFALIQAGRSAPGAGLPVLLLGALGALLLLAFVLWEARTPAPMLPLPLFRSAAFRGTNLLTLLLYGALGAATFFLPLNLIGVQGYSPAGAGAALVPLALLLTLLSRFAGAWGARVGPRVPLTLGPSVCAAAFLAFAVPGVGGGYVRTFLLPVTLLGLGLAVTVAPLVSAVLGSVDDRQGGTASGVNNAVSRTGGLLAVAALGLVMLGGFRADLKARVGARHLPPAVTAAMLAQADRLAQVTPPASLPPATRAALKLDVRQAFVAGFRRVSLWCAALSVLAALAGFLAYPARRGQRSGPDGTAPPA</sequence>